<feature type="region of interest" description="Disordered" evidence="1">
    <location>
        <begin position="1"/>
        <end position="55"/>
    </location>
</feature>
<feature type="non-terminal residue" evidence="2">
    <location>
        <position position="148"/>
    </location>
</feature>
<accession>A0A6J4N0U1</accession>
<dbReference type="EC" id="2.7.8.7" evidence="2"/>
<sequence>AFQRCWAGKVAARRPPAQGRARDRRHRHRHGEHPPLPRADGAAGPGGGRALLHGGRGGALRRVQVAGGIVRGAVRGQGGVLQGPGHRLGAGGAVDGGGGGVGRVGRAVAAAGGARGGSRGGAGHRPHPPVDDPHRRYRRRLRGAGRRL</sequence>
<dbReference type="AlphaFoldDB" id="A0A6J4N0U1"/>
<evidence type="ECO:0000313" key="2">
    <source>
        <dbReference type="EMBL" id="CAA9373116.1"/>
    </source>
</evidence>
<feature type="compositionally biased region" description="Basic residues" evidence="1">
    <location>
        <begin position="22"/>
        <end position="31"/>
    </location>
</feature>
<name>A0A6J4N0U1_9BACT</name>
<dbReference type="EMBL" id="CADCTV010001004">
    <property type="protein sequence ID" value="CAA9373116.1"/>
    <property type="molecule type" value="Genomic_DNA"/>
</dbReference>
<dbReference type="GO" id="GO:0008897">
    <property type="term" value="F:holo-[acyl-carrier-protein] synthase activity"/>
    <property type="evidence" value="ECO:0007669"/>
    <property type="project" value="UniProtKB-EC"/>
</dbReference>
<feature type="compositionally biased region" description="Basic residues" evidence="1">
    <location>
        <begin position="135"/>
        <end position="148"/>
    </location>
</feature>
<proteinExistence type="predicted"/>
<keyword evidence="2" id="KW-0808">Transferase</keyword>
<feature type="non-terminal residue" evidence="2">
    <location>
        <position position="1"/>
    </location>
</feature>
<gene>
    <name evidence="2" type="ORF">AVDCRST_MAG89-4762</name>
</gene>
<evidence type="ECO:0000256" key="1">
    <source>
        <dbReference type="SAM" id="MobiDB-lite"/>
    </source>
</evidence>
<feature type="region of interest" description="Disordered" evidence="1">
    <location>
        <begin position="110"/>
        <end position="148"/>
    </location>
</feature>
<protein>
    <submittedName>
        <fullName evidence="2">Holo-[acyl-carrier-protein] synthase</fullName>
        <ecNumber evidence="2">2.7.8.7</ecNumber>
    </submittedName>
</protein>
<feature type="compositionally biased region" description="Gly residues" evidence="1">
    <location>
        <begin position="43"/>
        <end position="55"/>
    </location>
</feature>
<organism evidence="2">
    <name type="scientific">uncultured Gemmatimonadota bacterium</name>
    <dbReference type="NCBI Taxonomy" id="203437"/>
    <lineage>
        <taxon>Bacteria</taxon>
        <taxon>Pseudomonadati</taxon>
        <taxon>Gemmatimonadota</taxon>
        <taxon>environmental samples</taxon>
    </lineage>
</organism>
<reference evidence="2" key="1">
    <citation type="submission" date="2020-02" db="EMBL/GenBank/DDBJ databases">
        <authorList>
            <person name="Meier V. D."/>
        </authorList>
    </citation>
    <scope>NUCLEOTIDE SEQUENCE</scope>
    <source>
        <strain evidence="2">AVDCRST_MAG89</strain>
    </source>
</reference>